<accession>A0ACB9JHB1</accession>
<proteinExistence type="predicted"/>
<name>A0ACB9JHB1_9ASTR</name>
<comment type="caution">
    <text evidence="1">The sequence shown here is derived from an EMBL/GenBank/DDBJ whole genome shotgun (WGS) entry which is preliminary data.</text>
</comment>
<gene>
    <name evidence="1" type="ORF">L1987_13567</name>
</gene>
<organism evidence="1 2">
    <name type="scientific">Smallanthus sonchifolius</name>
    <dbReference type="NCBI Taxonomy" id="185202"/>
    <lineage>
        <taxon>Eukaryota</taxon>
        <taxon>Viridiplantae</taxon>
        <taxon>Streptophyta</taxon>
        <taxon>Embryophyta</taxon>
        <taxon>Tracheophyta</taxon>
        <taxon>Spermatophyta</taxon>
        <taxon>Magnoliopsida</taxon>
        <taxon>eudicotyledons</taxon>
        <taxon>Gunneridae</taxon>
        <taxon>Pentapetalae</taxon>
        <taxon>asterids</taxon>
        <taxon>campanulids</taxon>
        <taxon>Asterales</taxon>
        <taxon>Asteraceae</taxon>
        <taxon>Asteroideae</taxon>
        <taxon>Heliantheae alliance</taxon>
        <taxon>Millerieae</taxon>
        <taxon>Smallanthus</taxon>
    </lineage>
</organism>
<reference evidence="1 2" key="2">
    <citation type="journal article" date="2022" name="Mol. Ecol. Resour.">
        <title>The genomes of chicory, endive, great burdock and yacon provide insights into Asteraceae paleo-polyploidization history and plant inulin production.</title>
        <authorList>
            <person name="Fan W."/>
            <person name="Wang S."/>
            <person name="Wang H."/>
            <person name="Wang A."/>
            <person name="Jiang F."/>
            <person name="Liu H."/>
            <person name="Zhao H."/>
            <person name="Xu D."/>
            <person name="Zhang Y."/>
        </authorList>
    </citation>
    <scope>NUCLEOTIDE SEQUENCE [LARGE SCALE GENOMIC DNA]</scope>
    <source>
        <strain evidence="2">cv. Yunnan</strain>
        <tissue evidence="1">Leaves</tissue>
    </source>
</reference>
<dbReference type="Proteomes" id="UP001056120">
    <property type="component" value="Linkage Group LG04"/>
</dbReference>
<protein>
    <submittedName>
        <fullName evidence="1">Uncharacterized protein</fullName>
    </submittedName>
</protein>
<keyword evidence="2" id="KW-1185">Reference proteome</keyword>
<evidence type="ECO:0000313" key="2">
    <source>
        <dbReference type="Proteomes" id="UP001056120"/>
    </source>
</evidence>
<reference evidence="2" key="1">
    <citation type="journal article" date="2022" name="Mol. Ecol. Resour.">
        <title>The genomes of chicory, endive, great burdock and yacon provide insights into Asteraceae palaeo-polyploidization history and plant inulin production.</title>
        <authorList>
            <person name="Fan W."/>
            <person name="Wang S."/>
            <person name="Wang H."/>
            <person name="Wang A."/>
            <person name="Jiang F."/>
            <person name="Liu H."/>
            <person name="Zhao H."/>
            <person name="Xu D."/>
            <person name="Zhang Y."/>
        </authorList>
    </citation>
    <scope>NUCLEOTIDE SEQUENCE [LARGE SCALE GENOMIC DNA]</scope>
    <source>
        <strain evidence="2">cv. Yunnan</strain>
    </source>
</reference>
<sequence length="127" mass="14253">MVKLCVEAFRAKDDTSAQAFVSQAKFLVKSLNKLEMELQKSNACDLELGKLSTSHHKLNIHGANGREEVKEHEVVLSSSAFAFCLRGLVRETREIEKGIKELVQWENPSSQVNLYETSCKIDALCNI</sequence>
<evidence type="ECO:0000313" key="1">
    <source>
        <dbReference type="EMBL" id="KAI3819719.1"/>
    </source>
</evidence>
<dbReference type="EMBL" id="CM042021">
    <property type="protein sequence ID" value="KAI3819719.1"/>
    <property type="molecule type" value="Genomic_DNA"/>
</dbReference>